<dbReference type="SMART" id="SM00365">
    <property type="entry name" value="LRR_SD22"/>
    <property type="match status" value="6"/>
</dbReference>
<dbReference type="InterPro" id="IPR050541">
    <property type="entry name" value="LRR_TM_domain-containing"/>
</dbReference>
<dbReference type="SUPFAM" id="SSF52058">
    <property type="entry name" value="L domain-like"/>
    <property type="match status" value="1"/>
</dbReference>
<dbReference type="Gene3D" id="2.60.40.10">
    <property type="entry name" value="Immunoglobulins"/>
    <property type="match status" value="1"/>
</dbReference>
<gene>
    <name evidence="8" type="ORF">KOW79_019163</name>
</gene>
<feature type="compositionally biased region" description="Basic and acidic residues" evidence="4">
    <location>
        <begin position="437"/>
        <end position="446"/>
    </location>
</feature>
<dbReference type="SUPFAM" id="SSF49265">
    <property type="entry name" value="Fibronectin type III"/>
    <property type="match status" value="1"/>
</dbReference>
<dbReference type="InterPro" id="IPR032675">
    <property type="entry name" value="LRR_dom_sf"/>
</dbReference>
<dbReference type="InterPro" id="IPR013783">
    <property type="entry name" value="Ig-like_fold"/>
</dbReference>
<dbReference type="Gene3D" id="3.80.10.10">
    <property type="entry name" value="Ribonuclease Inhibitor"/>
    <property type="match status" value="2"/>
</dbReference>
<evidence type="ECO:0000256" key="3">
    <source>
        <dbReference type="ARBA" id="ARBA00022737"/>
    </source>
</evidence>
<evidence type="ECO:0000256" key="1">
    <source>
        <dbReference type="ARBA" id="ARBA00022614"/>
    </source>
</evidence>
<dbReference type="AlphaFoldDB" id="A0A9D3SAX0"/>
<dbReference type="PROSITE" id="PS50853">
    <property type="entry name" value="FN3"/>
    <property type="match status" value="1"/>
</dbReference>
<feature type="chain" id="PRO_5039523053" description="Fibronectin type-III domain-containing protein" evidence="6">
    <location>
        <begin position="27"/>
        <end position="748"/>
    </location>
</feature>
<feature type="signal peptide" evidence="6">
    <location>
        <begin position="1"/>
        <end position="26"/>
    </location>
</feature>
<dbReference type="InterPro" id="IPR036116">
    <property type="entry name" value="FN3_sf"/>
</dbReference>
<keyword evidence="5" id="KW-0472">Membrane</keyword>
<dbReference type="Proteomes" id="UP000824219">
    <property type="component" value="Linkage Group LG24"/>
</dbReference>
<dbReference type="InterPro" id="IPR003591">
    <property type="entry name" value="Leu-rich_rpt_typical-subtyp"/>
</dbReference>
<dbReference type="FunFam" id="3.80.10.10:FF:001164">
    <property type="entry name" value="GH01279p"/>
    <property type="match status" value="1"/>
</dbReference>
<evidence type="ECO:0000256" key="2">
    <source>
        <dbReference type="ARBA" id="ARBA00022729"/>
    </source>
</evidence>
<dbReference type="GO" id="GO:0005886">
    <property type="term" value="C:plasma membrane"/>
    <property type="evidence" value="ECO:0007669"/>
    <property type="project" value="TreeGrafter"/>
</dbReference>
<proteinExistence type="predicted"/>
<evidence type="ECO:0000313" key="8">
    <source>
        <dbReference type="EMBL" id="KAG7316865.1"/>
    </source>
</evidence>
<evidence type="ECO:0000256" key="5">
    <source>
        <dbReference type="SAM" id="Phobius"/>
    </source>
</evidence>
<dbReference type="CDD" id="cd00063">
    <property type="entry name" value="FN3"/>
    <property type="match status" value="1"/>
</dbReference>
<keyword evidence="2 6" id="KW-0732">Signal</keyword>
<dbReference type="PANTHER" id="PTHR24369">
    <property type="entry name" value="ANTIGEN BSP, PUTATIVE-RELATED"/>
    <property type="match status" value="1"/>
</dbReference>
<dbReference type="Pfam" id="PF13855">
    <property type="entry name" value="LRR_8"/>
    <property type="match status" value="4"/>
</dbReference>
<comment type="caution">
    <text evidence="8">The sequence shown here is derived from an EMBL/GenBank/DDBJ whole genome shotgun (WGS) entry which is preliminary data.</text>
</comment>
<dbReference type="EMBL" id="JAHKSW010000024">
    <property type="protein sequence ID" value="KAG7316865.1"/>
    <property type="molecule type" value="Genomic_DNA"/>
</dbReference>
<protein>
    <recommendedName>
        <fullName evidence="7">Fibronectin type-III domain-containing protein</fullName>
    </recommendedName>
</protein>
<dbReference type="PROSITE" id="PS51450">
    <property type="entry name" value="LRR"/>
    <property type="match status" value="3"/>
</dbReference>
<keyword evidence="1" id="KW-0433">Leucine-rich repeat</keyword>
<dbReference type="InterPro" id="IPR001611">
    <property type="entry name" value="Leu-rich_rpt"/>
</dbReference>
<dbReference type="InterPro" id="IPR003961">
    <property type="entry name" value="FN3_dom"/>
</dbReference>
<name>A0A9D3SAX0_9TELE</name>
<evidence type="ECO:0000313" key="9">
    <source>
        <dbReference type="Proteomes" id="UP000824219"/>
    </source>
</evidence>
<dbReference type="SMART" id="SM00369">
    <property type="entry name" value="LRR_TYP"/>
    <property type="match status" value="11"/>
</dbReference>
<organism evidence="8 9">
    <name type="scientific">Hemibagrus wyckioides</name>
    <dbReference type="NCBI Taxonomy" id="337641"/>
    <lineage>
        <taxon>Eukaryota</taxon>
        <taxon>Metazoa</taxon>
        <taxon>Chordata</taxon>
        <taxon>Craniata</taxon>
        <taxon>Vertebrata</taxon>
        <taxon>Euteleostomi</taxon>
        <taxon>Actinopterygii</taxon>
        <taxon>Neopterygii</taxon>
        <taxon>Teleostei</taxon>
        <taxon>Ostariophysi</taxon>
        <taxon>Siluriformes</taxon>
        <taxon>Bagridae</taxon>
        <taxon>Hemibagrus</taxon>
    </lineage>
</organism>
<reference evidence="8 9" key="1">
    <citation type="submission" date="2021-06" db="EMBL/GenBank/DDBJ databases">
        <title>Chromosome-level genome assembly of the red-tail catfish (Hemibagrus wyckioides).</title>
        <authorList>
            <person name="Shao F."/>
        </authorList>
    </citation>
    <scope>NUCLEOTIDE SEQUENCE [LARGE SCALE GENOMIC DNA]</scope>
    <source>
        <strain evidence="8">EC202008001</strain>
        <tissue evidence="8">Blood</tissue>
    </source>
</reference>
<feature type="compositionally biased region" description="Basic and acidic residues" evidence="4">
    <location>
        <begin position="407"/>
        <end position="416"/>
    </location>
</feature>
<evidence type="ECO:0000256" key="6">
    <source>
        <dbReference type="SAM" id="SignalP"/>
    </source>
</evidence>
<keyword evidence="3" id="KW-0677">Repeat</keyword>
<keyword evidence="5" id="KW-1133">Transmembrane helix</keyword>
<keyword evidence="9" id="KW-1185">Reference proteome</keyword>
<evidence type="ECO:0000256" key="4">
    <source>
        <dbReference type="SAM" id="MobiDB-lite"/>
    </source>
</evidence>
<feature type="domain" description="Fibronectin type-III" evidence="7">
    <location>
        <begin position="540"/>
        <end position="641"/>
    </location>
</feature>
<dbReference type="OrthoDB" id="2013775at2759"/>
<evidence type="ECO:0000259" key="7">
    <source>
        <dbReference type="PROSITE" id="PS50853"/>
    </source>
</evidence>
<feature type="transmembrane region" description="Helical" evidence="5">
    <location>
        <begin position="651"/>
        <end position="672"/>
    </location>
</feature>
<sequence>MAKRALSHFALWNAGALSLLLLCARAACPEFCDCPRAQHVLCANRGLHALPESSRSVRVLGLAGNFIGNVSARALARYGHLTRLDLQFNQIRRVHSKAFENLFELEELYLGHNRISKLHPGTFRPLQKLRVLYGNDNDIRMLSGETFGKLESLVRLRLDKNALELLSESVFKHLSSLMFLHLESNQLRHIHHKAFSSLTKLQFLNLSDNKQTQLRETSLFSQLRSLVTLLISGNRLTHVGSHVFQHLKKLTKLSLSNNNILKLENDTLKGLVHLQELTMDGNKLTEIQAGVLEPLARVEQLDLRDNRITRIDPTAFTRLTRLRVLDLSNNRLRRISSNAFSTNAALFQLELSGNQWKCDCRMEKLKEWMADTRARGKLLTTLVRCHHPPTLEGKYLDHVNDTELLADRTGSENCRADDEEEVKDSRGAEGQEPPGVTEERLKRGGQTEEDMETREGRHKNLMIKRKKEVKLRTAPRVSAKSSSSSALVRRLATKMLPLTEENISMWELNDALQNRVPHKHVQHYTAGSVEMTDACQFNRYIVNVSVHNVTFDSTTVSWSTPEGTHTVPGLALMFRVLFDRFGHSVRFPRYVYTDGSARAVTLQELRPDSTYITCVESVVGGALCQVAPRDHCEGFITTSLSATSDIKLQHVTAAVLGANVLLILLVGGVWLGRIVRRRIKTRKSSAHTHVRHMYSSRRPFRSAMATTCVSSEFSGYQSGRPLAEEGDLIQFPVERFFEGRDDDSIIPR</sequence>
<accession>A0A9D3SAX0</accession>
<dbReference type="PANTHER" id="PTHR24369:SF210">
    <property type="entry name" value="CHAOPTIN-RELATED"/>
    <property type="match status" value="1"/>
</dbReference>
<feature type="region of interest" description="Disordered" evidence="4">
    <location>
        <begin position="407"/>
        <end position="456"/>
    </location>
</feature>
<keyword evidence="5" id="KW-0812">Transmembrane</keyword>
<dbReference type="FunFam" id="3.80.10.10:FF:000169">
    <property type="entry name" value="TLR4 interactor with leucine rich repeats"/>
    <property type="match status" value="1"/>
</dbReference>